<keyword evidence="2" id="KW-1185">Reference proteome</keyword>
<organism evidence="1 2">
    <name type="scientific">Salinibacillus aidingensis</name>
    <dbReference type="NCBI Taxonomy" id="237684"/>
    <lineage>
        <taxon>Bacteria</taxon>
        <taxon>Bacillati</taxon>
        <taxon>Bacillota</taxon>
        <taxon>Bacilli</taxon>
        <taxon>Bacillales</taxon>
        <taxon>Bacillaceae</taxon>
        <taxon>Salinibacillus</taxon>
    </lineage>
</organism>
<dbReference type="Proteomes" id="UP001500880">
    <property type="component" value="Unassembled WGS sequence"/>
</dbReference>
<proteinExistence type="predicted"/>
<evidence type="ECO:0000313" key="1">
    <source>
        <dbReference type="EMBL" id="GAA0491229.1"/>
    </source>
</evidence>
<reference evidence="2" key="1">
    <citation type="journal article" date="2019" name="Int. J. Syst. Evol. Microbiol.">
        <title>The Global Catalogue of Microorganisms (GCM) 10K type strain sequencing project: providing services to taxonomists for standard genome sequencing and annotation.</title>
        <authorList>
            <consortium name="The Broad Institute Genomics Platform"/>
            <consortium name="The Broad Institute Genome Sequencing Center for Infectious Disease"/>
            <person name="Wu L."/>
            <person name="Ma J."/>
        </authorList>
    </citation>
    <scope>NUCLEOTIDE SEQUENCE [LARGE SCALE GENOMIC DNA]</scope>
    <source>
        <strain evidence="2">JCM 12389</strain>
    </source>
</reference>
<protein>
    <submittedName>
        <fullName evidence="1">Uncharacterized protein</fullName>
    </submittedName>
</protein>
<dbReference type="EMBL" id="BAAADO010000003">
    <property type="protein sequence ID" value="GAA0491229.1"/>
    <property type="molecule type" value="Genomic_DNA"/>
</dbReference>
<dbReference type="RefSeq" id="WP_343839705.1">
    <property type="nucleotide sequence ID" value="NZ_BAAADO010000003.1"/>
</dbReference>
<evidence type="ECO:0000313" key="2">
    <source>
        <dbReference type="Proteomes" id="UP001500880"/>
    </source>
</evidence>
<gene>
    <name evidence="1" type="ORF">GCM10008986_16640</name>
</gene>
<accession>A0ABP3L2I6</accession>
<comment type="caution">
    <text evidence="1">The sequence shown here is derived from an EMBL/GenBank/DDBJ whole genome shotgun (WGS) entry which is preliminary data.</text>
</comment>
<sequence length="47" mass="5762">MKNLKWYLKQLLPLTYRTQYESGGEKYFTVWKMWLGKIYVDSVVVKE</sequence>
<name>A0ABP3L2I6_9BACI</name>